<evidence type="ECO:0000313" key="3">
    <source>
        <dbReference type="EMBL" id="CDW75284.1"/>
    </source>
</evidence>
<dbReference type="InParanoid" id="A0A078A3E5"/>
<proteinExistence type="predicted"/>
<feature type="coiled-coil region" evidence="1">
    <location>
        <begin position="1300"/>
        <end position="1327"/>
    </location>
</feature>
<feature type="coiled-coil region" evidence="1">
    <location>
        <begin position="195"/>
        <end position="222"/>
    </location>
</feature>
<evidence type="ECO:0000256" key="1">
    <source>
        <dbReference type="SAM" id="Coils"/>
    </source>
</evidence>
<feature type="compositionally biased region" description="Polar residues" evidence="2">
    <location>
        <begin position="388"/>
        <end position="403"/>
    </location>
</feature>
<dbReference type="EMBL" id="CCKQ01004144">
    <property type="protein sequence ID" value="CDW75284.1"/>
    <property type="molecule type" value="Genomic_DNA"/>
</dbReference>
<accession>A0A078A3E5</accession>
<evidence type="ECO:0000313" key="4">
    <source>
        <dbReference type="Proteomes" id="UP000039865"/>
    </source>
</evidence>
<feature type="region of interest" description="Disordered" evidence="2">
    <location>
        <begin position="661"/>
        <end position="681"/>
    </location>
</feature>
<evidence type="ECO:0000256" key="2">
    <source>
        <dbReference type="SAM" id="MobiDB-lite"/>
    </source>
</evidence>
<feature type="region of interest" description="Disordered" evidence="2">
    <location>
        <begin position="388"/>
        <end position="409"/>
    </location>
</feature>
<feature type="coiled-coil region" evidence="1">
    <location>
        <begin position="839"/>
        <end position="913"/>
    </location>
</feature>
<protein>
    <submittedName>
        <fullName evidence="3">Uncharacterized protein</fullName>
    </submittedName>
</protein>
<dbReference type="Proteomes" id="UP000039865">
    <property type="component" value="Unassembled WGS sequence"/>
</dbReference>
<reference evidence="3 4" key="1">
    <citation type="submission" date="2014-06" db="EMBL/GenBank/DDBJ databases">
        <authorList>
            <person name="Swart Estienne"/>
        </authorList>
    </citation>
    <scope>NUCLEOTIDE SEQUENCE [LARGE SCALE GENOMIC DNA]</scope>
    <source>
        <strain evidence="3 4">130c</strain>
    </source>
</reference>
<dbReference type="OrthoDB" id="299584at2759"/>
<feature type="region of interest" description="Disordered" evidence="2">
    <location>
        <begin position="752"/>
        <end position="802"/>
    </location>
</feature>
<keyword evidence="4" id="KW-1185">Reference proteome</keyword>
<feature type="region of interest" description="Disordered" evidence="2">
    <location>
        <begin position="595"/>
        <end position="644"/>
    </location>
</feature>
<keyword evidence="1" id="KW-0175">Coiled coil</keyword>
<name>A0A078A3E5_STYLE</name>
<organism evidence="3 4">
    <name type="scientific">Stylonychia lemnae</name>
    <name type="common">Ciliate</name>
    <dbReference type="NCBI Taxonomy" id="5949"/>
    <lineage>
        <taxon>Eukaryota</taxon>
        <taxon>Sar</taxon>
        <taxon>Alveolata</taxon>
        <taxon>Ciliophora</taxon>
        <taxon>Intramacronucleata</taxon>
        <taxon>Spirotrichea</taxon>
        <taxon>Stichotrichia</taxon>
        <taxon>Sporadotrichida</taxon>
        <taxon>Oxytrichidae</taxon>
        <taxon>Stylonychinae</taxon>
        <taxon>Stylonychia</taxon>
    </lineage>
</organism>
<sequence>MNALSNSTLNEDFQVINIKKDLPQNMSPQKRQQSKDMKSIFEGLGNKELDWFSFENRIRTLVILLLDPMQKKMRLRNKRYYGMNQIYLGKEWMRQTLSRKRHRGERRMLESKVYQEITKILNAQDVLREKQRATYHQIDSFNKIIDHMMDEFQKMKQSFHESREQYGSLYNQLHQDFSNRVTQMYQQISKVDEVRNLYERQIEIYKEDLKRFDLKVEKFNRDLEKESFKSSQLIEQTEDYVKAQVNNVFKEMQSLRDNQVSQEKEFRTLDFYLDKIQPLKTFAQTCEVLQDVITYEREFNKLINYEQKRLPQFEQEIQATTINGYTFDKTAFQIPQIPAMKEEKKRYAIQKSMKGLHKDLLSQRDHRSMSRSPSQVSQFAQSGIFKQSLHSGNHLNGPQTPNVRTKRPLSNKGKMTMEFNQKSHSLLGSQANHSFQFGQNTGSGSNMKLTPNQIEFLTQILVHYNQMRPHETQTVLKTLNLSGQRQHSNTNFTPDGLNQLEKASPMIFNNENASEGLQTDDEFKNQNSRDQAKALTINNANKGVPSINIEKMDKSKESIQKSTIRRRDTIKLAKRASVKYDQPPLQQNKIDVSEFQKQSSLKRNSVIHKRRPNMARDELLGLQEPSRNSEKKGKSTKRQSQQSVLSLTVQKVELEGINNVKIEGSGRGSSGLDKPSKDFSYNDSFQDKKNLGQLSKMNRVSINEINAPSVDKIDQQQYDANLDNSQNIFEGQQNYFGNGNQQPLYLEELKEKESEELESPLPRERRRKQLQDYDSRLDLGNSESSQSYSDDDEDNEDSSSGNEVILTESELFNKFKEFRKNIQDDDKAMISELCQDIAKSFLKENLETVEEKINTIMDKLNNEMGARFKKIEEVTDRLDDNAFRLMDQYNLDLKKKRREKREYQLDFKEVSSRLSNQDEMTRGLKNDVENLRMALVAVDQTLNIQLALDVQEEKDKEQVGLYGMSNEEFHDKSMIAGNNTFATNSTMGNAIQNNINMAKEGKVMSLNTNCVSCSGNSSFVIKAFKMACLAYKPSKVQFRNKLYDRKDLLMKKAQILQRDTSNIEEILNSQRSQKTQQQQNQEILEQKASILKEMVSTTHDSRQQNRTLTGRTGLAGFTGGQSSVSSNRLNQTFSQSFSAYNNQYVGRNAQSRQISQRVYVQDQSTMLNQSMTSVKHGGVDLTHNPANMLNTETQLTDREGHSQIPDLTVQGQTAAQNQSYISAQPLQQSLSKYSTGGNQIGRFSVHEKTQNLVAASKDNIYCIRNNTPQPQTSIIGIQQQHHIDMTTQGILNQNKQKYAKNFKEQQINDMKKQKQKIQRRLMNLSATGVISNQYRTRPTTTNDGVGSSGDYPYQMGTHTQGYMQSLLKERKSSNLNVNLAQHLNQVTANLVDMTQTPNSVSSQSIGYLKYKKQTPHQRSKSILQINNDSLVRNGNIAGGQIAQCALQDTNLGQGGQIMSQSVLHMSSKNLQ</sequence>
<gene>
    <name evidence="3" type="primary">Contig15102.g16100</name>
    <name evidence="3" type="ORF">STYLEM_4271</name>
</gene>